<keyword evidence="4" id="KW-0233">DNA recombination</keyword>
<keyword evidence="2" id="KW-0229">DNA integration</keyword>
<comment type="caution">
    <text evidence="6">The sequence shown here is derived from an EMBL/GenBank/DDBJ whole genome shotgun (WGS) entry which is preliminary data.</text>
</comment>
<dbReference type="InterPro" id="IPR010998">
    <property type="entry name" value="Integrase_recombinase_N"/>
</dbReference>
<dbReference type="EMBL" id="JAGGJA010000010">
    <property type="protein sequence ID" value="MCW9708084.1"/>
    <property type="molecule type" value="Genomic_DNA"/>
</dbReference>
<proteinExistence type="inferred from homology"/>
<evidence type="ECO:0000256" key="2">
    <source>
        <dbReference type="ARBA" id="ARBA00022908"/>
    </source>
</evidence>
<dbReference type="GO" id="GO:0003677">
    <property type="term" value="F:DNA binding"/>
    <property type="evidence" value="ECO:0007669"/>
    <property type="project" value="UniProtKB-KW"/>
</dbReference>
<dbReference type="InterPro" id="IPR013762">
    <property type="entry name" value="Integrase-like_cat_sf"/>
</dbReference>
<feature type="domain" description="Tyr recombinase" evidence="5">
    <location>
        <begin position="202"/>
        <end position="377"/>
    </location>
</feature>
<dbReference type="PANTHER" id="PTHR30629">
    <property type="entry name" value="PROPHAGE INTEGRASE"/>
    <property type="match status" value="1"/>
</dbReference>
<dbReference type="InterPro" id="IPR002104">
    <property type="entry name" value="Integrase_catalytic"/>
</dbReference>
<evidence type="ECO:0000313" key="7">
    <source>
        <dbReference type="Proteomes" id="UP001207918"/>
    </source>
</evidence>
<name>A0ABT3PQE7_9BACT</name>
<dbReference type="Pfam" id="PF00589">
    <property type="entry name" value="Phage_integrase"/>
    <property type="match status" value="1"/>
</dbReference>
<dbReference type="InterPro" id="IPR025166">
    <property type="entry name" value="Integrase_DNA_bind_dom"/>
</dbReference>
<dbReference type="InterPro" id="IPR053876">
    <property type="entry name" value="Phage_int_M"/>
</dbReference>
<keyword evidence="3 6" id="KW-0238">DNA-binding</keyword>
<organism evidence="6 7">
    <name type="scientific">Fodinibius salsisoli</name>
    <dbReference type="NCBI Taxonomy" id="2820877"/>
    <lineage>
        <taxon>Bacteria</taxon>
        <taxon>Pseudomonadati</taxon>
        <taxon>Balneolota</taxon>
        <taxon>Balneolia</taxon>
        <taxon>Balneolales</taxon>
        <taxon>Balneolaceae</taxon>
        <taxon>Fodinibius</taxon>
    </lineage>
</organism>
<dbReference type="Gene3D" id="1.10.150.130">
    <property type="match status" value="1"/>
</dbReference>
<evidence type="ECO:0000256" key="4">
    <source>
        <dbReference type="ARBA" id="ARBA00023172"/>
    </source>
</evidence>
<dbReference type="Gene3D" id="1.10.443.10">
    <property type="entry name" value="Intergrase catalytic core"/>
    <property type="match status" value="1"/>
</dbReference>
<accession>A0ABT3PQE7</accession>
<dbReference type="PROSITE" id="PS51898">
    <property type="entry name" value="TYR_RECOMBINASE"/>
    <property type="match status" value="1"/>
</dbReference>
<protein>
    <submittedName>
        <fullName evidence="6">Integrase arm-type DNA-binding domain-containing protein</fullName>
    </submittedName>
</protein>
<gene>
    <name evidence="6" type="ORF">J6I44_14555</name>
</gene>
<dbReference type="PANTHER" id="PTHR30629:SF2">
    <property type="entry name" value="PROPHAGE INTEGRASE INTS-RELATED"/>
    <property type="match status" value="1"/>
</dbReference>
<dbReference type="CDD" id="cd00801">
    <property type="entry name" value="INT_P4_C"/>
    <property type="match status" value="1"/>
</dbReference>
<evidence type="ECO:0000256" key="3">
    <source>
        <dbReference type="ARBA" id="ARBA00023125"/>
    </source>
</evidence>
<evidence type="ECO:0000256" key="1">
    <source>
        <dbReference type="ARBA" id="ARBA00008857"/>
    </source>
</evidence>
<dbReference type="Pfam" id="PF13356">
    <property type="entry name" value="Arm-DNA-bind_3"/>
    <property type="match status" value="1"/>
</dbReference>
<dbReference type="RefSeq" id="WP_265766870.1">
    <property type="nucleotide sequence ID" value="NZ_JAGGJA010000010.1"/>
</dbReference>
<dbReference type="InterPro" id="IPR038488">
    <property type="entry name" value="Integrase_DNA-bd_sf"/>
</dbReference>
<dbReference type="InterPro" id="IPR011010">
    <property type="entry name" value="DNA_brk_join_enz"/>
</dbReference>
<keyword evidence="7" id="KW-1185">Reference proteome</keyword>
<evidence type="ECO:0000259" key="5">
    <source>
        <dbReference type="PROSITE" id="PS51898"/>
    </source>
</evidence>
<dbReference type="InterPro" id="IPR050808">
    <property type="entry name" value="Phage_Integrase"/>
</dbReference>
<dbReference type="SUPFAM" id="SSF56349">
    <property type="entry name" value="DNA breaking-rejoining enzymes"/>
    <property type="match status" value="1"/>
</dbReference>
<dbReference type="Proteomes" id="UP001207918">
    <property type="component" value="Unassembled WGS sequence"/>
</dbReference>
<evidence type="ECO:0000313" key="6">
    <source>
        <dbReference type="EMBL" id="MCW9708084.1"/>
    </source>
</evidence>
<dbReference type="Gene3D" id="3.30.160.390">
    <property type="entry name" value="Integrase, DNA-binding domain"/>
    <property type="match status" value="1"/>
</dbReference>
<dbReference type="Pfam" id="PF22022">
    <property type="entry name" value="Phage_int_M"/>
    <property type="match status" value="1"/>
</dbReference>
<sequence length="398" mass="46031">MEKLKLTDPFIRHYPAPNKRTEIYDEHTSGLAVRITAKGTKSFVYRYRFNDKVRRFTIGRFPKTSLAEARERAGELERKVSEGIDPMEAKKARKSKPQPKKFEYLANQFKKKHLPTLKESTQKTYTERIDGEMIPAFKGMAVKNISRGVIIELLEDILDRGSPYQSNRVRAILSSMFSFGVQREIAEYNPVKTIKPLGKEEKRDRVLEEDEIKKLWEGFGTIKQPTGSLFRMLLLLGQRLGETRRMKWEHIEDGIWTIPKELTKAKRTHYLPLPPLALEIIESLSNDSPYVFQSPMKDNEPLSSVHSSFNRLQKDLSIDNIRIHDFRRTAATYMAELGTDRTILGKVLNHKGLAGDSQVTARYDRHGYVDEKRTALNRWSHKLQQIIEGTETKITKIG</sequence>
<reference evidence="6 7" key="1">
    <citation type="submission" date="2021-03" db="EMBL/GenBank/DDBJ databases">
        <title>Aliifodinibius sp. nov., a new bacterium isolated from saline soil.</title>
        <authorList>
            <person name="Galisteo C."/>
            <person name="De La Haba R."/>
            <person name="Sanchez-Porro C."/>
            <person name="Ventosa A."/>
        </authorList>
    </citation>
    <scope>NUCLEOTIDE SEQUENCE [LARGE SCALE GENOMIC DNA]</scope>
    <source>
        <strain evidence="6 7">1BSP15-2V2</strain>
    </source>
</reference>
<comment type="similarity">
    <text evidence="1">Belongs to the 'phage' integrase family.</text>
</comment>